<protein>
    <submittedName>
        <fullName evidence="2">Uncharacterized protein DUF5004</fullName>
    </submittedName>
</protein>
<feature type="signal peptide" evidence="1">
    <location>
        <begin position="1"/>
        <end position="21"/>
    </location>
</feature>
<dbReference type="AlphaFoldDB" id="A0A4R1RNG3"/>
<gene>
    <name evidence="2" type="ORF">EV196_102249</name>
</gene>
<dbReference type="OrthoDB" id="1447101at2"/>
<reference evidence="2 3" key="1">
    <citation type="submission" date="2019-03" db="EMBL/GenBank/DDBJ databases">
        <title>Genomic Encyclopedia of Type Strains, Phase IV (KMG-IV): sequencing the most valuable type-strain genomes for metagenomic binning, comparative biology and taxonomic classification.</title>
        <authorList>
            <person name="Goeker M."/>
        </authorList>
    </citation>
    <scope>NUCLEOTIDE SEQUENCE [LARGE SCALE GENOMIC DNA]</scope>
    <source>
        <strain evidence="2 3">DSM 18792</strain>
    </source>
</reference>
<comment type="caution">
    <text evidence="2">The sequence shown here is derived from an EMBL/GenBank/DDBJ whole genome shotgun (WGS) entry which is preliminary data.</text>
</comment>
<evidence type="ECO:0000313" key="3">
    <source>
        <dbReference type="Proteomes" id="UP000295455"/>
    </source>
</evidence>
<keyword evidence="1" id="KW-0732">Signal</keyword>
<dbReference type="RefSeq" id="WP_132215477.1">
    <property type="nucleotide sequence ID" value="NZ_OX156936.1"/>
</dbReference>
<feature type="chain" id="PRO_5020369367" evidence="1">
    <location>
        <begin position="22"/>
        <end position="172"/>
    </location>
</feature>
<organism evidence="2 3">
    <name type="scientific">Mariniflexile fucanivorans</name>
    <dbReference type="NCBI Taxonomy" id="264023"/>
    <lineage>
        <taxon>Bacteria</taxon>
        <taxon>Pseudomonadati</taxon>
        <taxon>Bacteroidota</taxon>
        <taxon>Flavobacteriia</taxon>
        <taxon>Flavobacteriales</taxon>
        <taxon>Flavobacteriaceae</taxon>
        <taxon>Mariniflexile</taxon>
    </lineage>
</organism>
<dbReference type="InterPro" id="IPR032168">
    <property type="entry name" value="DUF5004"/>
</dbReference>
<keyword evidence="3" id="KW-1185">Reference proteome</keyword>
<dbReference type="EMBL" id="SLUP01000002">
    <property type="protein sequence ID" value="TCL67689.1"/>
    <property type="molecule type" value="Genomic_DNA"/>
</dbReference>
<evidence type="ECO:0000313" key="2">
    <source>
        <dbReference type="EMBL" id="TCL67689.1"/>
    </source>
</evidence>
<proteinExistence type="predicted"/>
<name>A0A4R1RNG3_9FLAO</name>
<dbReference type="Pfam" id="PF16395">
    <property type="entry name" value="DUF5004"/>
    <property type="match status" value="1"/>
</dbReference>
<accession>A0A4R1RNG3</accession>
<evidence type="ECO:0000256" key="1">
    <source>
        <dbReference type="SAM" id="SignalP"/>
    </source>
</evidence>
<sequence length="172" mass="18845">MKKTILLVKSLLLVGILSVSCNNDNGSDCPDALKGELNTAETEFAGTWKLKDIIADEAIDLTDDDVDNPSTDIFSQSSDCQNDLVYNFMTDRDYTLTQGENVTDCDDLESVGTWALSGSTLTLVAYCTTQSTVLTISEDDTEFTYSANLNFKDVNDAVITSSVIFTYEKELP</sequence>
<dbReference type="Proteomes" id="UP000295455">
    <property type="component" value="Unassembled WGS sequence"/>
</dbReference>
<dbReference type="PROSITE" id="PS51257">
    <property type="entry name" value="PROKAR_LIPOPROTEIN"/>
    <property type="match status" value="1"/>
</dbReference>